<evidence type="ECO:0000259" key="2">
    <source>
        <dbReference type="Pfam" id="PF07995"/>
    </source>
</evidence>
<dbReference type="PANTHER" id="PTHR19328:SF13">
    <property type="entry name" value="HIPL1 PROTEIN"/>
    <property type="match status" value="1"/>
</dbReference>
<gene>
    <name evidence="3" type="ORF">LX16_3698</name>
</gene>
<feature type="chain" id="PRO_5021967114" evidence="1">
    <location>
        <begin position="26"/>
        <end position="342"/>
    </location>
</feature>
<dbReference type="InterPro" id="IPR011042">
    <property type="entry name" value="6-blade_b-propeller_TolB-like"/>
</dbReference>
<evidence type="ECO:0000313" key="4">
    <source>
        <dbReference type="Proteomes" id="UP000321617"/>
    </source>
</evidence>
<dbReference type="SUPFAM" id="SSF50952">
    <property type="entry name" value="Soluble quinoprotein glucose dehydrogenase"/>
    <property type="match status" value="1"/>
</dbReference>
<dbReference type="InterPro" id="IPR012938">
    <property type="entry name" value="Glc/Sorbosone_DH"/>
</dbReference>
<sequence>MRLRWAVAAVAAIAVGAGVAVLAQAEEAAPAGGFDFGAPEVVADGLELPWGMDFLPDGSALVTQRDTAQILRMAPGEPAEPVMVVSGVVPGGEGGLLGLAVSPAYDTDGLIYVYYTAESDNRVGTVTLDDHTPTPVLTGIPKANIHNGGRIEFGPDGMLYVTTGDAADRDASQDPENLGGKILRVEPDGAVPSDNPFPGSPVYSLGHRNVQGIAWTGDGRAYASELGQNTWDEVNHVVPGANYGWPVVEGPGGEPDFTPPLHTWTTAEASPSGAAIHGETLFVAALRGSRLWLVPLDGGEPYSVLDGSYGRLRTVEIGPDGWLWIATSNGGDDLVLRFPPTT</sequence>
<dbReference type="AlphaFoldDB" id="A0A562V4V7"/>
<dbReference type="Pfam" id="PF07995">
    <property type="entry name" value="GSDH"/>
    <property type="match status" value="1"/>
</dbReference>
<dbReference type="RefSeq" id="WP_147140423.1">
    <property type="nucleotide sequence ID" value="NZ_BAABIJ010000002.1"/>
</dbReference>
<dbReference type="InterPro" id="IPR011041">
    <property type="entry name" value="Quinoprot_gluc/sorb_DH_b-prop"/>
</dbReference>
<protein>
    <submittedName>
        <fullName evidence="3">Glucose/arabinose dehydrogenase</fullName>
    </submittedName>
</protein>
<proteinExistence type="predicted"/>
<feature type="domain" description="Glucose/Sorbosone dehydrogenase" evidence="2">
    <location>
        <begin position="46"/>
        <end position="332"/>
    </location>
</feature>
<dbReference type="OrthoDB" id="9770043at2"/>
<evidence type="ECO:0000313" key="3">
    <source>
        <dbReference type="EMBL" id="TWJ12931.1"/>
    </source>
</evidence>
<name>A0A562V4V7_9ACTN</name>
<dbReference type="PANTHER" id="PTHR19328">
    <property type="entry name" value="HEDGEHOG-INTERACTING PROTEIN"/>
    <property type="match status" value="1"/>
</dbReference>
<dbReference type="Proteomes" id="UP000321617">
    <property type="component" value="Unassembled WGS sequence"/>
</dbReference>
<comment type="caution">
    <text evidence="3">The sequence shown here is derived from an EMBL/GenBank/DDBJ whole genome shotgun (WGS) entry which is preliminary data.</text>
</comment>
<evidence type="ECO:0000256" key="1">
    <source>
        <dbReference type="SAM" id="SignalP"/>
    </source>
</evidence>
<accession>A0A562V4V7</accession>
<dbReference type="Gene3D" id="2.120.10.30">
    <property type="entry name" value="TolB, C-terminal domain"/>
    <property type="match status" value="1"/>
</dbReference>
<organism evidence="3 4">
    <name type="scientific">Stackebrandtia albiflava</name>
    <dbReference type="NCBI Taxonomy" id="406432"/>
    <lineage>
        <taxon>Bacteria</taxon>
        <taxon>Bacillati</taxon>
        <taxon>Actinomycetota</taxon>
        <taxon>Actinomycetes</taxon>
        <taxon>Glycomycetales</taxon>
        <taxon>Glycomycetaceae</taxon>
        <taxon>Stackebrandtia</taxon>
    </lineage>
</organism>
<feature type="signal peptide" evidence="1">
    <location>
        <begin position="1"/>
        <end position="25"/>
    </location>
</feature>
<reference evidence="3 4" key="1">
    <citation type="journal article" date="2013" name="Stand. Genomic Sci.">
        <title>Genomic Encyclopedia of Type Strains, Phase I: The one thousand microbial genomes (KMG-I) project.</title>
        <authorList>
            <person name="Kyrpides N.C."/>
            <person name="Woyke T."/>
            <person name="Eisen J.A."/>
            <person name="Garrity G."/>
            <person name="Lilburn T.G."/>
            <person name="Beck B.J."/>
            <person name="Whitman W.B."/>
            <person name="Hugenholtz P."/>
            <person name="Klenk H.P."/>
        </authorList>
    </citation>
    <scope>NUCLEOTIDE SEQUENCE [LARGE SCALE GENOMIC DNA]</scope>
    <source>
        <strain evidence="3 4">DSM 45044</strain>
    </source>
</reference>
<keyword evidence="1" id="KW-0732">Signal</keyword>
<keyword evidence="4" id="KW-1185">Reference proteome</keyword>
<dbReference type="EMBL" id="VLLL01000006">
    <property type="protein sequence ID" value="TWJ12931.1"/>
    <property type="molecule type" value="Genomic_DNA"/>
</dbReference>